<accession>A0A4P8L225</accession>
<protein>
    <submittedName>
        <fullName evidence="2">Uncharacterized protein</fullName>
    </submittedName>
</protein>
<keyword evidence="3" id="KW-1185">Reference proteome</keyword>
<evidence type="ECO:0000313" key="2">
    <source>
        <dbReference type="EMBL" id="QCQ21928.1"/>
    </source>
</evidence>
<evidence type="ECO:0000313" key="3">
    <source>
        <dbReference type="Proteomes" id="UP000298602"/>
    </source>
</evidence>
<gene>
    <name evidence="2" type="ORF">FDQ92_06915</name>
</gene>
<dbReference type="RefSeq" id="WP_137423897.1">
    <property type="nucleotide sequence ID" value="NZ_CP040098.1"/>
</dbReference>
<name>A0A4P8L225_9BACT</name>
<dbReference type="Proteomes" id="UP000298602">
    <property type="component" value="Chromosome"/>
</dbReference>
<evidence type="ECO:0000256" key="1">
    <source>
        <dbReference type="SAM" id="MobiDB-lite"/>
    </source>
</evidence>
<sequence>MARDSVKARPFGRRRGLDTVSSAMPVRNQADGERMARSNLGLKDVVFVTQSHAARYIVALIHME</sequence>
<reference evidence="2 3" key="1">
    <citation type="submission" date="2019-05" db="EMBL/GenBank/DDBJ databases">
        <title>The Complete Genome Sequence of the n-alkane-degrading Desulfoglaeba alkanexedens ALDC reveals multiple alkylsuccinate synthase gene clusters.</title>
        <authorList>
            <person name="Callaghan A.V."/>
            <person name="Davidova I.A."/>
            <person name="Duncan K.E."/>
            <person name="Morris B."/>
            <person name="McInerney M.J."/>
        </authorList>
    </citation>
    <scope>NUCLEOTIDE SEQUENCE [LARGE SCALE GENOMIC DNA]</scope>
    <source>
        <strain evidence="2 3">ALDC</strain>
    </source>
</reference>
<dbReference type="AlphaFoldDB" id="A0A4P8L225"/>
<organism evidence="2 3">
    <name type="scientific">Desulfoglaeba alkanexedens ALDC</name>
    <dbReference type="NCBI Taxonomy" id="980445"/>
    <lineage>
        <taxon>Bacteria</taxon>
        <taxon>Pseudomonadati</taxon>
        <taxon>Thermodesulfobacteriota</taxon>
        <taxon>Syntrophobacteria</taxon>
        <taxon>Syntrophobacterales</taxon>
        <taxon>Syntrophobacteraceae</taxon>
        <taxon>Desulfoglaeba</taxon>
    </lineage>
</organism>
<dbReference type="KEGG" id="dax:FDQ92_06915"/>
<proteinExistence type="predicted"/>
<feature type="region of interest" description="Disordered" evidence="1">
    <location>
        <begin position="1"/>
        <end position="23"/>
    </location>
</feature>
<dbReference type="EMBL" id="CP040098">
    <property type="protein sequence ID" value="QCQ21928.1"/>
    <property type="molecule type" value="Genomic_DNA"/>
</dbReference>
<reference evidence="2 3" key="2">
    <citation type="submission" date="2019-05" db="EMBL/GenBank/DDBJ databases">
        <authorList>
            <person name="Suflita J.M."/>
            <person name="Marks C.R."/>
        </authorList>
    </citation>
    <scope>NUCLEOTIDE SEQUENCE [LARGE SCALE GENOMIC DNA]</scope>
    <source>
        <strain evidence="2 3">ALDC</strain>
    </source>
</reference>